<evidence type="ECO:0000256" key="2">
    <source>
        <dbReference type="SAM" id="SignalP"/>
    </source>
</evidence>
<dbReference type="Gene3D" id="2.60.40.3310">
    <property type="match status" value="1"/>
</dbReference>
<accession>A0AAW3MK18</accession>
<feature type="domain" description="Fimbrial-type adhesion" evidence="3">
    <location>
        <begin position="201"/>
        <end position="339"/>
    </location>
</feature>
<dbReference type="PANTHER" id="PTHR33420">
    <property type="entry name" value="FIMBRIAL SUBUNIT ELFA-RELATED"/>
    <property type="match status" value="1"/>
</dbReference>
<comment type="caution">
    <text evidence="5">The sequence shown here is derived from an EMBL/GenBank/DDBJ whole genome shotgun (WGS) entry which is preliminary data.</text>
</comment>
<evidence type="ECO:0000259" key="4">
    <source>
        <dbReference type="Pfam" id="PF22003"/>
    </source>
</evidence>
<dbReference type="EMBL" id="LPBJ01000095">
    <property type="protein sequence ID" value="KVP89318.1"/>
    <property type="molecule type" value="Genomic_DNA"/>
</dbReference>
<dbReference type="Gene3D" id="2.60.40.1090">
    <property type="entry name" value="Fimbrial-type adhesion domain"/>
    <property type="match status" value="1"/>
</dbReference>
<dbReference type="InterPro" id="IPR000259">
    <property type="entry name" value="Adhesion_dom_fimbrial"/>
</dbReference>
<evidence type="ECO:0008006" key="7">
    <source>
        <dbReference type="Google" id="ProtNLM"/>
    </source>
</evidence>
<name>A0AAW3MK18_9BURK</name>
<dbReference type="GO" id="GO:0009289">
    <property type="term" value="C:pilus"/>
    <property type="evidence" value="ECO:0007669"/>
    <property type="project" value="InterPro"/>
</dbReference>
<feature type="chain" id="PRO_5043654985" description="Fimbrial protein" evidence="2">
    <location>
        <begin position="24"/>
        <end position="341"/>
    </location>
</feature>
<dbReference type="InterPro" id="IPR036937">
    <property type="entry name" value="Adhesion_dom_fimbrial_sf"/>
</dbReference>
<evidence type="ECO:0000259" key="3">
    <source>
        <dbReference type="Pfam" id="PF00419"/>
    </source>
</evidence>
<dbReference type="SUPFAM" id="SSF49401">
    <property type="entry name" value="Bacterial adhesins"/>
    <property type="match status" value="1"/>
</dbReference>
<dbReference type="InterPro" id="IPR050263">
    <property type="entry name" value="Bact_Fimbrial_Adh_Pro"/>
</dbReference>
<dbReference type="GO" id="GO:0043709">
    <property type="term" value="P:cell adhesion involved in single-species biofilm formation"/>
    <property type="evidence" value="ECO:0007669"/>
    <property type="project" value="TreeGrafter"/>
</dbReference>
<dbReference type="Proteomes" id="UP000056453">
    <property type="component" value="Unassembled WGS sequence"/>
</dbReference>
<protein>
    <recommendedName>
        <fullName evidence="7">Fimbrial protein</fullName>
    </recommendedName>
</protein>
<dbReference type="InterPro" id="IPR008966">
    <property type="entry name" value="Adhesion_dom_sf"/>
</dbReference>
<evidence type="ECO:0000313" key="5">
    <source>
        <dbReference type="EMBL" id="KVP89318.1"/>
    </source>
</evidence>
<dbReference type="AlphaFoldDB" id="A0AAW3MK18"/>
<dbReference type="Pfam" id="PF22003">
    <property type="entry name" value="MrkDrd"/>
    <property type="match status" value="1"/>
</dbReference>
<evidence type="ECO:0000313" key="6">
    <source>
        <dbReference type="Proteomes" id="UP000056453"/>
    </source>
</evidence>
<organism evidence="5 6">
    <name type="scientific">Burkholderia ubonensis</name>
    <dbReference type="NCBI Taxonomy" id="101571"/>
    <lineage>
        <taxon>Bacteria</taxon>
        <taxon>Pseudomonadati</taxon>
        <taxon>Pseudomonadota</taxon>
        <taxon>Betaproteobacteria</taxon>
        <taxon>Burkholderiales</taxon>
        <taxon>Burkholderiaceae</taxon>
        <taxon>Burkholderia</taxon>
        <taxon>Burkholderia cepacia complex</taxon>
    </lineage>
</organism>
<dbReference type="InterPro" id="IPR054160">
    <property type="entry name" value="MrkD_recept-bd"/>
</dbReference>
<reference evidence="5 6" key="1">
    <citation type="submission" date="2015-11" db="EMBL/GenBank/DDBJ databases">
        <title>Expanding the genomic diversity of Burkholderia species for the development of highly accurate diagnostics.</title>
        <authorList>
            <person name="Sahl J."/>
            <person name="Keim P."/>
            <person name="Wagner D."/>
        </authorList>
    </citation>
    <scope>NUCLEOTIDE SEQUENCE [LARGE SCALE GENOMIC DNA]</scope>
    <source>
        <strain evidence="5 6">MSMB1808WGS</strain>
    </source>
</reference>
<evidence type="ECO:0000256" key="1">
    <source>
        <dbReference type="ARBA" id="ARBA00022729"/>
    </source>
</evidence>
<sequence>MKKNFSTCVLFTGLLAASSQAFAAEGCHQLTQDNIKWLEGQGYVAKQRSTFTITFPAQTIDVDPDLKIGDEIKPPFESPADGGYYYIWCDPPSGTLNFDFAYQPPLSVLGRKIYDTNVPGIGFKLGLVTGGGTSSAPFSSPAQIAPGGTPINLPAGSAFRITLIKTANTIPSFSTVNFGATGRFFGDDGIDVININANNVNLRVLPKCQVDSDRLNVNFGPFGPANVSTADGPSQPVKFRVLCSGVTAPVSITAALMATGDSDNPDLIQNSGASYLGIRLKDTVTEKILRPSDPNSTLVVRPGGAMTQDFDLSATVLRTSAAKTPTAGKIDATAVIALTIL</sequence>
<proteinExistence type="predicted"/>
<dbReference type="RefSeq" id="WP_059955464.1">
    <property type="nucleotide sequence ID" value="NZ_LPAK01000035.1"/>
</dbReference>
<keyword evidence="6" id="KW-1185">Reference proteome</keyword>
<keyword evidence="1 2" id="KW-0732">Signal</keyword>
<dbReference type="PANTHER" id="PTHR33420:SF3">
    <property type="entry name" value="FIMBRIAL SUBUNIT ELFA"/>
    <property type="match status" value="1"/>
</dbReference>
<feature type="domain" description="MrkD-like receptor binding" evidence="4">
    <location>
        <begin position="60"/>
        <end position="184"/>
    </location>
</feature>
<dbReference type="Pfam" id="PF00419">
    <property type="entry name" value="Fimbrial"/>
    <property type="match status" value="1"/>
</dbReference>
<feature type="signal peptide" evidence="2">
    <location>
        <begin position="1"/>
        <end position="23"/>
    </location>
</feature>
<gene>
    <name evidence="5" type="ORF">WJ96_20145</name>
</gene>